<comment type="caution">
    <text evidence="1">The sequence shown here is derived from an EMBL/GenBank/DDBJ whole genome shotgun (WGS) entry which is preliminary data.</text>
</comment>
<dbReference type="AlphaFoldDB" id="A0ABC8R4X4"/>
<name>A0ABC8R4X4_9AQUA</name>
<dbReference type="PANTHER" id="PTHR13343">
    <property type="entry name" value="CREG1 PROTEIN"/>
    <property type="match status" value="1"/>
</dbReference>
<dbReference type="EMBL" id="CAUOFW020000965">
    <property type="protein sequence ID" value="CAK9139481.1"/>
    <property type="molecule type" value="Genomic_DNA"/>
</dbReference>
<reference evidence="1 3" key="1">
    <citation type="submission" date="2024-02" db="EMBL/GenBank/DDBJ databases">
        <authorList>
            <person name="Vignale AGUSTIN F."/>
            <person name="Sosa J E."/>
            <person name="Modenutti C."/>
        </authorList>
    </citation>
    <scope>NUCLEOTIDE SEQUENCE [LARGE SCALE GENOMIC DNA]</scope>
</reference>
<accession>A0ABC8R4X4</accession>
<sequence length="268" mass="30264">MLMIAAASSISFGPSHCHYCHAEGVGCSTSYGVTSRWIGSSFDCQRITDHSGISFRCGNPFFGATRSQWLQLGDEMSLSKVFVAADYSDSVPDSSNYLGHNGYHPLEELKDRKRVRDINLTSAEIARTAVEANNSAWLIFPSMVHCEPHRQISWAEFQYVIDEWGDIFFEISDDENILQDRGASNPVNALFGMDIPLYENKWIYDAEYDISESGFRDEISFRDDYFELEGSEIFDIPVDWGRPDTSRSVHPVYFGKCLAKVITAWPGS</sequence>
<dbReference type="PANTHER" id="PTHR13343:SF18">
    <property type="entry name" value="PENTATRICOPEPTIDE REPEAT (PPR) SUPERFAMILY PROTEIN"/>
    <property type="match status" value="1"/>
</dbReference>
<dbReference type="Proteomes" id="UP001642360">
    <property type="component" value="Unassembled WGS sequence"/>
</dbReference>
<evidence type="ECO:0000313" key="1">
    <source>
        <dbReference type="EMBL" id="CAK9139481.1"/>
    </source>
</evidence>
<evidence type="ECO:0000313" key="2">
    <source>
        <dbReference type="EMBL" id="CAK9185411.1"/>
    </source>
</evidence>
<evidence type="ECO:0000313" key="3">
    <source>
        <dbReference type="Proteomes" id="UP001642360"/>
    </source>
</evidence>
<gene>
    <name evidence="2" type="ORF">ILEXP_LOCUS55810</name>
    <name evidence="1" type="ORF">ILEXP_LOCUS6871</name>
</gene>
<organism evidence="1 3">
    <name type="scientific">Ilex paraguariensis</name>
    <name type="common">yerba mate</name>
    <dbReference type="NCBI Taxonomy" id="185542"/>
    <lineage>
        <taxon>Eukaryota</taxon>
        <taxon>Viridiplantae</taxon>
        <taxon>Streptophyta</taxon>
        <taxon>Embryophyta</taxon>
        <taxon>Tracheophyta</taxon>
        <taxon>Spermatophyta</taxon>
        <taxon>Magnoliopsida</taxon>
        <taxon>eudicotyledons</taxon>
        <taxon>Gunneridae</taxon>
        <taxon>Pentapetalae</taxon>
        <taxon>asterids</taxon>
        <taxon>campanulids</taxon>
        <taxon>Aquifoliales</taxon>
        <taxon>Aquifoliaceae</taxon>
        <taxon>Ilex</taxon>
    </lineage>
</organism>
<dbReference type="EMBL" id="CAUOFW020009291">
    <property type="protein sequence ID" value="CAK9185411.1"/>
    <property type="molecule type" value="Genomic_DNA"/>
</dbReference>
<protein>
    <submittedName>
        <fullName evidence="1">Uncharacterized protein</fullName>
    </submittedName>
</protein>
<keyword evidence="3" id="KW-1185">Reference proteome</keyword>
<proteinExistence type="predicted"/>